<dbReference type="EMBL" id="JALLPB020000057">
    <property type="protein sequence ID" value="KAL3822711.1"/>
    <property type="molecule type" value="Genomic_DNA"/>
</dbReference>
<dbReference type="InterPro" id="IPR021843">
    <property type="entry name" value="PSME4_C"/>
</dbReference>
<organism evidence="7 8">
    <name type="scientific">Cyclostephanos tholiformis</name>
    <dbReference type="NCBI Taxonomy" id="382380"/>
    <lineage>
        <taxon>Eukaryota</taxon>
        <taxon>Sar</taxon>
        <taxon>Stramenopiles</taxon>
        <taxon>Ochrophyta</taxon>
        <taxon>Bacillariophyta</taxon>
        <taxon>Coscinodiscophyceae</taxon>
        <taxon>Thalassiosirophycidae</taxon>
        <taxon>Stephanodiscales</taxon>
        <taxon>Stephanodiscaceae</taxon>
        <taxon>Cyclostephanos</taxon>
    </lineage>
</organism>
<name>A0ABD3SDS8_9STRA</name>
<feature type="domain" description="Proteasome activator Blm10 middle HEAT repeats region" evidence="6">
    <location>
        <begin position="400"/>
        <end position="776"/>
    </location>
</feature>
<dbReference type="InterPro" id="IPR016024">
    <property type="entry name" value="ARM-type_fold"/>
</dbReference>
<dbReference type="PANTHER" id="PTHR32170:SF3">
    <property type="entry name" value="PROTEASOME ACTIVATOR COMPLEX SUBUNIT 4"/>
    <property type="match status" value="1"/>
</dbReference>
<reference evidence="7 8" key="1">
    <citation type="submission" date="2024-10" db="EMBL/GenBank/DDBJ databases">
        <title>Updated reference genomes for cyclostephanoid diatoms.</title>
        <authorList>
            <person name="Roberts W.R."/>
            <person name="Alverson A.J."/>
        </authorList>
    </citation>
    <scope>NUCLEOTIDE SEQUENCE [LARGE SCALE GENOMIC DNA]</scope>
    <source>
        <strain evidence="7 8">AJA228-03</strain>
    </source>
</reference>
<dbReference type="Pfam" id="PF16507">
    <property type="entry name" value="HEAT_PSME4_mid"/>
    <property type="match status" value="2"/>
</dbReference>
<dbReference type="InterPro" id="IPR032430">
    <property type="entry name" value="Blm10_mid"/>
</dbReference>
<evidence type="ECO:0008006" key="9">
    <source>
        <dbReference type="Google" id="ProtNLM"/>
    </source>
</evidence>
<evidence type="ECO:0000256" key="4">
    <source>
        <dbReference type="ARBA" id="ARBA00023204"/>
    </source>
</evidence>
<sequence length="2225" mass="248839">MPLIIIYVRMDFTWSYHVITRLKGLLCATVEIIDDDSCDEETKQDAEVGVISSMDVERKHKRRAIIHYDNVGHILGGETGSGQLVNAKGQTFTVSNSHPFALPPPARLSLLNVALHLVGNKKDTLRGVSNSAIVLSDNDGSRQWLILSHHALLRMLLRTAPHLDEHNLDLPPNCSNGTRSSVLKKSVNLIRSCRRFFDQGRAAGDDAVEKCGGDRTARQLWSSLRGDLQYRTHSHSCFRALILLYLFHPSNCSSEYYGEVLPLWMNCWRNVDRCPEWDSLWMVMFSRARKHVPISDGTSCAIWSTLRKHLLSSCKYWLQIPVGGVSVDKSFPHAKAPGTRSFPARLKVFTGMGGRYEEGIQFVGRLTKLLMFCTTTSVEKVGDAAPTEFISEGTSDVLRFLSFIKPYYNPSNTGAWTFPLGAFLHYLSYSLCAQVGKMAGWKVLKRDHADAALMLLNEEPYLECINLTSSEIVALLDAMLPLCTASLYSKNPTVSHAGETALLYLAQMDPLRVTPPLLDFSMRALDVSSVNLSHQAPAALSMLSRLLQPALRARPDIVLSRLPDILKLTLAGVDGNDQNKSLRTLIFYRNLVMWVPVGGSCTMPNSLAKHDSSVLDGNRNDGTSRVGNHLMDARYSFVNSDEYKAAIEALPQSSLLAHQQQEQDGNVAMMQDAMNAMTDWSLMFLDRIYELLRAAGEQEKLGKGQGGTGMRHTSHDVAMTKNFSRIMKETLTYFFAAMDDKTYGAALHSVTRFLQEETLPFAAKDASLLCQALCSTRFVTGVNDVGGIDKSPGFDALIPVLTKDLDHKSNKCVVYRLRCLAGAVRYAGSAVLKHREIVTSAISFTFSRNDRVLFKTGCKLLRHVLSSQCEEYPIAQCCHPMRLGERVDSPLSLGMSALLNGDKILWHVPSGKQLDFAVGLLSQFALKRWMELGNLSNDDKNNVHLQQWRQTLRVMRYSIRGCSGILLDEDPEIVLSQYSEIFSPREMATARLILSVSDESREVLKGLRPTLSFNLLNMMSLIAKDTMDCESKLYVGDSEFTAKQYKKNETGSLSTDPKILKEVIELSELLLSRRGAQYQSSNGKTIYRGQKEILTDFALASEADFLYSVLSRCNSHNGINNPTYKDGEDSGKTVSRALLVTRIHLSNQDLTVNASSQIPRRLRKLRGGPNTEAPVSLFTLDMSLQGLQKSFGTKSVSFSTKQTPLEVYEALIDGLCALACHPNINVRADALSIVDFALTRYGWVVKHNNRPSRLLDAILLKDDKQKGMHGIPSCSQLVEQINSQGKRSRLAEVVKGVAKIVALPRVLKQFRWGAANRFELVKVLCGTQKLLQLVPPEEVPKLVHYVNSIFLAYRSMHFSLQRSTDRDQTTHEACLTFLLGILQDGNNVSVNPNTEDNDTGAMHWRDRLVAAWFVLTFIDQQDMIVGDPAIISQIWSVCFSIIEDEMGQPLQRVIIGLIGRLVSLSNLTTTRSLRCPDLCAMMCNEKFCRAFASALVFDHREDSSVSGGHSAQWSSGIEEIIRDSTYNIACRTLFPFNRISQKSVTFKLPHSQLIEAILVVIGQDNCMVTSSFLLNQAKELVSSPPSEDQKNQQCTAAEIFGGVSRALMQYSSTQNDRDIVWETVLLPFLEEAVVKMPTNLLGAFHDALRYVIHQSPPSYFFPLLKWSVGKVLGTLWQHEVNEEEDDSNGAGSAMSDRFALQGKWLLIFQAVLVEIDYENNAGEICKEPFYAGIFMDKNDPNVECTAPSTELILGQSWKHVNEVLSPCILNAIGHPYDKCRDHIASCLFRILSCYRKCINTDKALRSGSEAQNCEDSGIQIMKELTSEDPEVQIMKELTNIRDSVKFSFKEKVRALGTARKFVSCCVHWGDAIHDYSGIIIPFLPIAFESLQTAEGKVSPEDRVIEAELVVGYRYALADISSSCAINYGVSHDITKVLDVLKRMSSHHYWQIRHASAHFLRNFQGAHKFLFTTDQENMTLSIAISLLSDDRREVSSAATSTLTGILAMLPQAAVEKLVSHYISIANKSLRKKTCKKLPVSNMSIEENEMKVAAEKRRAMRQQQSVFMLSAVVMGRPYDTPPYIPEALAALSKHSFEHKASLSVREVVKMVCSEFKRTHTDNWDAHRKQFTQEQLEALDDVVSTPHYYVANAMFPRVRLGGMQLPIVRIKYAYVAEFLPPMTSFARLPLTLPSNSRACLLNADRDVAILVEFPRMRNVRAEHSCMRE</sequence>
<dbReference type="SUPFAM" id="SSF48371">
    <property type="entry name" value="ARM repeat"/>
    <property type="match status" value="1"/>
</dbReference>
<evidence type="ECO:0000313" key="7">
    <source>
        <dbReference type="EMBL" id="KAL3822711.1"/>
    </source>
</evidence>
<evidence type="ECO:0000259" key="5">
    <source>
        <dbReference type="Pfam" id="PF11919"/>
    </source>
</evidence>
<gene>
    <name evidence="7" type="ORF">ACHAXA_000976</name>
</gene>
<dbReference type="Pfam" id="PF11919">
    <property type="entry name" value="PSME4_C"/>
    <property type="match status" value="1"/>
</dbReference>
<accession>A0ABD3SDS8</accession>
<keyword evidence="8" id="KW-1185">Reference proteome</keyword>
<protein>
    <recommendedName>
        <fullName evidence="9">Non-specific serine/threonine protein kinase</fullName>
    </recommendedName>
</protein>
<keyword evidence="3" id="KW-0227">DNA damage</keyword>
<dbReference type="InterPro" id="IPR035309">
    <property type="entry name" value="PSME4"/>
</dbReference>
<evidence type="ECO:0000256" key="1">
    <source>
        <dbReference type="ARBA" id="ARBA00005739"/>
    </source>
</evidence>
<evidence type="ECO:0000313" key="8">
    <source>
        <dbReference type="Proteomes" id="UP001530377"/>
    </source>
</evidence>
<keyword evidence="4" id="KW-0234">DNA repair</keyword>
<dbReference type="PANTHER" id="PTHR32170">
    <property type="entry name" value="PROTEASOME ACTIVATOR COMPLEX SUBUNIT 4"/>
    <property type="match status" value="1"/>
</dbReference>
<feature type="domain" description="Proteasome activator complex subunit 4 C-terminal" evidence="5">
    <location>
        <begin position="2059"/>
        <end position="2147"/>
    </location>
</feature>
<feature type="domain" description="Proteasome activator Blm10 middle HEAT repeats region" evidence="6">
    <location>
        <begin position="813"/>
        <end position="964"/>
    </location>
</feature>
<evidence type="ECO:0000256" key="3">
    <source>
        <dbReference type="ARBA" id="ARBA00022763"/>
    </source>
</evidence>
<evidence type="ECO:0000256" key="2">
    <source>
        <dbReference type="ARBA" id="ARBA00022737"/>
    </source>
</evidence>
<evidence type="ECO:0000259" key="6">
    <source>
        <dbReference type="Pfam" id="PF16507"/>
    </source>
</evidence>
<comment type="similarity">
    <text evidence="1">Belongs to the BLM10 family.</text>
</comment>
<comment type="caution">
    <text evidence="7">The sequence shown here is derived from an EMBL/GenBank/DDBJ whole genome shotgun (WGS) entry which is preliminary data.</text>
</comment>
<dbReference type="Proteomes" id="UP001530377">
    <property type="component" value="Unassembled WGS sequence"/>
</dbReference>
<dbReference type="GO" id="GO:0006281">
    <property type="term" value="P:DNA repair"/>
    <property type="evidence" value="ECO:0007669"/>
    <property type="project" value="UniProtKB-KW"/>
</dbReference>
<proteinExistence type="inferred from homology"/>
<keyword evidence="2" id="KW-0677">Repeat</keyword>